<evidence type="ECO:0000313" key="2">
    <source>
        <dbReference type="Proteomes" id="UP001287282"/>
    </source>
</evidence>
<gene>
    <name evidence="1" type="primary">sda</name>
    <name evidence="1" type="ORF">RYX56_06145</name>
</gene>
<dbReference type="GO" id="GO:0004860">
    <property type="term" value="F:protein kinase inhibitor activity"/>
    <property type="evidence" value="ECO:0007669"/>
    <property type="project" value="UniProtKB-KW"/>
</dbReference>
<name>A0ABU3X7U7_9BACI</name>
<protein>
    <submittedName>
        <fullName evidence="1">Sporulation histidine kinase inhibitor Sda</fullName>
    </submittedName>
</protein>
<evidence type="ECO:0000313" key="1">
    <source>
        <dbReference type="EMBL" id="MDV2683955.1"/>
    </source>
</evidence>
<dbReference type="Proteomes" id="UP001287282">
    <property type="component" value="Unassembled WGS sequence"/>
</dbReference>
<comment type="caution">
    <text evidence="1">The sequence shown here is derived from an EMBL/GenBank/DDBJ whole genome shotgun (WGS) entry which is preliminary data.</text>
</comment>
<sequence>MSLKFVSDTILLEAYRKAVRYKLDADFLNILKEELTRRNLLPDEHFFK</sequence>
<reference evidence="1 2" key="1">
    <citation type="submission" date="2023-10" db="EMBL/GenBank/DDBJ databases">
        <title>Screening of Alkalihalobacillus lindianensis BZ-TG-R113 and Its Alleviation of Salt Stress on Rapeseed Growth.</title>
        <authorList>
            <person name="Zhao B."/>
            <person name="Guo T."/>
        </authorList>
    </citation>
    <scope>NUCLEOTIDE SEQUENCE [LARGE SCALE GENOMIC DNA]</scope>
    <source>
        <strain evidence="1 2">BZ-TG-R113</strain>
    </source>
</reference>
<keyword evidence="1" id="KW-0649">Protein kinase inhibitor</keyword>
<dbReference type="SUPFAM" id="SSF100985">
    <property type="entry name" value="Sporulation inhibitor Sda"/>
    <property type="match status" value="1"/>
</dbReference>
<keyword evidence="2" id="KW-1185">Reference proteome</keyword>
<dbReference type="Gene3D" id="1.10.287.1100">
    <property type="entry name" value="Sporulation inhibitor A"/>
    <property type="match status" value="1"/>
</dbReference>
<proteinExistence type="predicted"/>
<dbReference type="RefSeq" id="WP_317121180.1">
    <property type="nucleotide sequence ID" value="NZ_JAWJBA010000001.1"/>
</dbReference>
<dbReference type="Pfam" id="PF08970">
    <property type="entry name" value="Sda"/>
    <property type="match status" value="1"/>
</dbReference>
<dbReference type="InterPro" id="IPR036916">
    <property type="entry name" value="Sda_sf"/>
</dbReference>
<accession>A0ABU3X7U7</accession>
<organism evidence="1 2">
    <name type="scientific">Alkalihalophilus lindianensis</name>
    <dbReference type="NCBI Taxonomy" id="1630542"/>
    <lineage>
        <taxon>Bacteria</taxon>
        <taxon>Bacillati</taxon>
        <taxon>Bacillota</taxon>
        <taxon>Bacilli</taxon>
        <taxon>Bacillales</taxon>
        <taxon>Bacillaceae</taxon>
        <taxon>Alkalihalophilus</taxon>
    </lineage>
</organism>
<dbReference type="InterPro" id="IPR015064">
    <property type="entry name" value="Sda"/>
</dbReference>
<dbReference type="EMBL" id="JAWJBA010000001">
    <property type="protein sequence ID" value="MDV2683955.1"/>
    <property type="molecule type" value="Genomic_DNA"/>
</dbReference>